<sequence>MPRRPRPKWPAEINGHRLHPESLMMSYGYRPEWSEGALKCPIFQTSTFVFQSAEEGKRFFELAYGLREPQRAEQLGLIYSRLNNPDLEILEDRLTLWDEAEEAAVFQSGMAAICTTLLTFLRPGDVVLHSEPLYGGTDYLIKRILPEWGIQPVGFLAGASEKEIRARIAAAGIADRIRVLYVETPANPTNRLVDLQACARITRDLGQSARPALLLVDNTFLGPLWQHPLKHGADLVLYSATKYIGGHSDVIAGAVLGKSELVKAIKATRTFTGSMAEPWTGWLLLRSLETLKIRMERQARNAHRVADFLAEHPKVEKVYYLGHLQPSDPQWEVFQRQCESPGAMISFEIRGGEAEAFRFLNCLKLIKLAVSLGGTESLAEHPATMTHADVPPEEQRRIGIRENLVRLSVGIEHPADLILDLEQALEAV</sequence>
<proteinExistence type="inferred from homology"/>
<comment type="caution">
    <text evidence="5">The sequence shown here is derived from an EMBL/GenBank/DDBJ whole genome shotgun (WGS) entry which is preliminary data.</text>
</comment>
<comment type="similarity">
    <text evidence="4">Belongs to the trans-sulfuration enzymes family.</text>
</comment>
<organism evidence="5">
    <name type="scientific">Rhodothermus marinus</name>
    <name type="common">Rhodothermus obamensis</name>
    <dbReference type="NCBI Taxonomy" id="29549"/>
    <lineage>
        <taxon>Bacteria</taxon>
        <taxon>Pseudomonadati</taxon>
        <taxon>Rhodothermota</taxon>
        <taxon>Rhodothermia</taxon>
        <taxon>Rhodothermales</taxon>
        <taxon>Rhodothermaceae</taxon>
        <taxon>Rhodothermus</taxon>
    </lineage>
</organism>
<name>A0A7V2F563_RHOMR</name>
<keyword evidence="2 3" id="KW-0663">Pyridoxal phosphate</keyword>
<accession>A0A7V2F563</accession>
<protein>
    <submittedName>
        <fullName evidence="5">Cystathionine gamma-synthase family protein</fullName>
    </submittedName>
</protein>
<dbReference type="PANTHER" id="PTHR11808">
    <property type="entry name" value="TRANS-SULFURATION ENZYME FAMILY MEMBER"/>
    <property type="match status" value="1"/>
</dbReference>
<dbReference type="EMBL" id="DSGB01000002">
    <property type="protein sequence ID" value="HER95199.1"/>
    <property type="molecule type" value="Genomic_DNA"/>
</dbReference>
<dbReference type="NCBIfam" id="NF005455">
    <property type="entry name" value="PRK07049.1"/>
    <property type="match status" value="1"/>
</dbReference>
<dbReference type="InterPro" id="IPR015421">
    <property type="entry name" value="PyrdxlP-dep_Trfase_major"/>
</dbReference>
<evidence type="ECO:0000256" key="1">
    <source>
        <dbReference type="ARBA" id="ARBA00001933"/>
    </source>
</evidence>
<dbReference type="InterPro" id="IPR015422">
    <property type="entry name" value="PyrdxlP-dep_Trfase_small"/>
</dbReference>
<dbReference type="Pfam" id="PF01053">
    <property type="entry name" value="Cys_Met_Meta_PP"/>
    <property type="match status" value="1"/>
</dbReference>
<dbReference type="GO" id="GO:0030170">
    <property type="term" value="F:pyridoxal phosphate binding"/>
    <property type="evidence" value="ECO:0007669"/>
    <property type="project" value="InterPro"/>
</dbReference>
<dbReference type="InterPro" id="IPR015424">
    <property type="entry name" value="PyrdxlP-dep_Trfase"/>
</dbReference>
<evidence type="ECO:0000256" key="4">
    <source>
        <dbReference type="RuleBase" id="RU362118"/>
    </source>
</evidence>
<dbReference type="CDD" id="cd00614">
    <property type="entry name" value="CGS_like"/>
    <property type="match status" value="1"/>
</dbReference>
<evidence type="ECO:0000256" key="2">
    <source>
        <dbReference type="ARBA" id="ARBA00022898"/>
    </source>
</evidence>
<feature type="modified residue" description="N6-(pyridoxal phosphate)lysine" evidence="3">
    <location>
        <position position="242"/>
    </location>
</feature>
<dbReference type="PANTHER" id="PTHR11808:SF86">
    <property type="entry name" value="METHIONINE GAMMA-LYASE"/>
    <property type="match status" value="1"/>
</dbReference>
<dbReference type="GO" id="GO:0009086">
    <property type="term" value="P:methionine biosynthetic process"/>
    <property type="evidence" value="ECO:0007669"/>
    <property type="project" value="UniProtKB-ARBA"/>
</dbReference>
<dbReference type="InterPro" id="IPR054542">
    <property type="entry name" value="Cys_met_metab_PP"/>
</dbReference>
<dbReference type="GO" id="GO:0005737">
    <property type="term" value="C:cytoplasm"/>
    <property type="evidence" value="ECO:0007669"/>
    <property type="project" value="TreeGrafter"/>
</dbReference>
<dbReference type="PROSITE" id="PS00868">
    <property type="entry name" value="CYS_MET_METAB_PP"/>
    <property type="match status" value="1"/>
</dbReference>
<evidence type="ECO:0000256" key="3">
    <source>
        <dbReference type="PIRSR" id="PIRSR001434-2"/>
    </source>
</evidence>
<dbReference type="SUPFAM" id="SSF53383">
    <property type="entry name" value="PLP-dependent transferases"/>
    <property type="match status" value="1"/>
</dbReference>
<dbReference type="FunFam" id="3.90.1150.10:FF:000033">
    <property type="entry name" value="Cystathionine gamma-synthase"/>
    <property type="match status" value="1"/>
</dbReference>
<dbReference type="FunFam" id="3.40.640.10:FF:000046">
    <property type="entry name" value="Cystathionine gamma-lyase"/>
    <property type="match status" value="1"/>
</dbReference>
<dbReference type="GO" id="GO:0019346">
    <property type="term" value="P:transsulfuration"/>
    <property type="evidence" value="ECO:0007669"/>
    <property type="project" value="InterPro"/>
</dbReference>
<dbReference type="InterPro" id="IPR000277">
    <property type="entry name" value="Cys/Met-Metab_PyrdxlP-dep_enz"/>
</dbReference>
<dbReference type="GO" id="GO:0016846">
    <property type="term" value="F:carbon-sulfur lyase activity"/>
    <property type="evidence" value="ECO:0007669"/>
    <property type="project" value="TreeGrafter"/>
</dbReference>
<dbReference type="PIRSF" id="PIRSF001434">
    <property type="entry name" value="CGS"/>
    <property type="match status" value="1"/>
</dbReference>
<evidence type="ECO:0000313" key="5">
    <source>
        <dbReference type="EMBL" id="HER95199.1"/>
    </source>
</evidence>
<dbReference type="AlphaFoldDB" id="A0A7V2F563"/>
<dbReference type="Gene3D" id="3.90.1150.10">
    <property type="entry name" value="Aspartate Aminotransferase, domain 1"/>
    <property type="match status" value="1"/>
</dbReference>
<reference evidence="5" key="1">
    <citation type="journal article" date="2020" name="mSystems">
        <title>Genome- and Community-Level Interaction Insights into Carbon Utilization and Element Cycling Functions of Hydrothermarchaeota in Hydrothermal Sediment.</title>
        <authorList>
            <person name="Zhou Z."/>
            <person name="Liu Y."/>
            <person name="Xu W."/>
            <person name="Pan J."/>
            <person name="Luo Z.H."/>
            <person name="Li M."/>
        </authorList>
    </citation>
    <scope>NUCLEOTIDE SEQUENCE [LARGE SCALE GENOMIC DNA]</scope>
    <source>
        <strain evidence="5">SpSt-143</strain>
    </source>
</reference>
<dbReference type="Gene3D" id="3.40.640.10">
    <property type="entry name" value="Type I PLP-dependent aspartate aminotransferase-like (Major domain)"/>
    <property type="match status" value="1"/>
</dbReference>
<comment type="cofactor">
    <cofactor evidence="1 4">
        <name>pyridoxal 5'-phosphate</name>
        <dbReference type="ChEBI" id="CHEBI:597326"/>
    </cofactor>
</comment>
<gene>
    <name evidence="5" type="ORF">ENO59_01560</name>
</gene>